<dbReference type="GO" id="GO:0016020">
    <property type="term" value="C:membrane"/>
    <property type="evidence" value="ECO:0007669"/>
    <property type="project" value="UniProtKB-SubCell"/>
</dbReference>
<gene>
    <name evidence="8" type="ORF">Mgra_00007758</name>
</gene>
<keyword evidence="4 7" id="KW-1133">Transmembrane helix</keyword>
<feature type="compositionally biased region" description="Polar residues" evidence="6">
    <location>
        <begin position="15"/>
        <end position="28"/>
    </location>
</feature>
<dbReference type="AlphaFoldDB" id="A0A8S9ZHN6"/>
<comment type="caution">
    <text evidence="8">The sequence shown here is derived from an EMBL/GenBank/DDBJ whole genome shotgun (WGS) entry which is preliminary data.</text>
</comment>
<keyword evidence="5 7" id="KW-0472">Membrane</keyword>
<feature type="transmembrane region" description="Helical" evidence="7">
    <location>
        <begin position="262"/>
        <end position="286"/>
    </location>
</feature>
<comment type="similarity">
    <text evidence="2">Belongs to the PER33/POM33 family.</text>
</comment>
<dbReference type="GO" id="GO:0061024">
    <property type="term" value="P:membrane organization"/>
    <property type="evidence" value="ECO:0007669"/>
    <property type="project" value="TreeGrafter"/>
</dbReference>
<dbReference type="OrthoDB" id="5820509at2759"/>
<feature type="transmembrane region" description="Helical" evidence="7">
    <location>
        <begin position="366"/>
        <end position="392"/>
    </location>
</feature>
<comment type="subcellular location">
    <subcellularLocation>
        <location evidence="1">Membrane</location>
        <topology evidence="1">Multi-pass membrane protein</topology>
    </subcellularLocation>
</comment>
<sequence length="410" mass="46258">MVEIREETSADEQNDSANSSGHQPNTANVHQKTPMEFVKENPNEVLCFGLRLATLYFVICYLLPITDPKFQGMVYTKAFAAVAATNAFRLHQRLKNVNFPFFSQMFLHELMIEDSAHYLLYCMIFVMSSPITLALLPVSIYAIFNIINTLNKFSNETGIARNSSFISWLVQFKQQTSPNMLSTSACAEIFLLPIIILMIFMFVIFFFLNFLLKGKVYIICSICLLSFFDYAIYFSTKSVHKFLIRNGNSSTYSVCGRNCFKIVIILLTIVVLLLLDPSYVTAYISINYEIVLIYIICALTLLYCVVSIIMYAIMQKSVREGEELHLTNCSLSEIVFAGAGMICWMLVCGIGGTVAQRTIIDTGEYFGWLGACAGIIVCLFGGVLALFALDILTNKILSPRRKYRYTPPQN</sequence>
<feature type="transmembrane region" description="Helical" evidence="7">
    <location>
        <begin position="216"/>
        <end position="235"/>
    </location>
</feature>
<evidence type="ECO:0000256" key="3">
    <source>
        <dbReference type="ARBA" id="ARBA00022692"/>
    </source>
</evidence>
<feature type="transmembrane region" description="Helical" evidence="7">
    <location>
        <begin position="334"/>
        <end position="354"/>
    </location>
</feature>
<proteinExistence type="inferred from homology"/>
<feature type="region of interest" description="Disordered" evidence="6">
    <location>
        <begin position="1"/>
        <end position="28"/>
    </location>
</feature>
<evidence type="ECO:0000256" key="4">
    <source>
        <dbReference type="ARBA" id="ARBA00022989"/>
    </source>
</evidence>
<evidence type="ECO:0000313" key="9">
    <source>
        <dbReference type="Proteomes" id="UP000605970"/>
    </source>
</evidence>
<evidence type="ECO:0000256" key="5">
    <source>
        <dbReference type="ARBA" id="ARBA00023136"/>
    </source>
</evidence>
<evidence type="ECO:0000256" key="1">
    <source>
        <dbReference type="ARBA" id="ARBA00004141"/>
    </source>
</evidence>
<protein>
    <submittedName>
        <fullName evidence="8">Uncharacterized protein</fullName>
    </submittedName>
</protein>
<evidence type="ECO:0000256" key="6">
    <source>
        <dbReference type="SAM" id="MobiDB-lite"/>
    </source>
</evidence>
<evidence type="ECO:0000256" key="7">
    <source>
        <dbReference type="SAM" id="Phobius"/>
    </source>
</evidence>
<evidence type="ECO:0000256" key="2">
    <source>
        <dbReference type="ARBA" id="ARBA00007322"/>
    </source>
</evidence>
<reference evidence="8" key="1">
    <citation type="journal article" date="2020" name="Ecol. Evol.">
        <title>Genome structure and content of the rice root-knot nematode (Meloidogyne graminicola).</title>
        <authorList>
            <person name="Phan N.T."/>
            <person name="Danchin E.G.J."/>
            <person name="Klopp C."/>
            <person name="Perfus-Barbeoch L."/>
            <person name="Kozlowski D.K."/>
            <person name="Koutsovoulos G.D."/>
            <person name="Lopez-Roques C."/>
            <person name="Bouchez O."/>
            <person name="Zahm M."/>
            <person name="Besnard G."/>
            <person name="Bellafiore S."/>
        </authorList>
    </citation>
    <scope>NUCLEOTIDE SEQUENCE</scope>
    <source>
        <strain evidence="8">VN-18</strain>
    </source>
</reference>
<dbReference type="Proteomes" id="UP000605970">
    <property type="component" value="Unassembled WGS sequence"/>
</dbReference>
<name>A0A8S9ZHN6_9BILA</name>
<organism evidence="8 9">
    <name type="scientific">Meloidogyne graminicola</name>
    <dbReference type="NCBI Taxonomy" id="189291"/>
    <lineage>
        <taxon>Eukaryota</taxon>
        <taxon>Metazoa</taxon>
        <taxon>Ecdysozoa</taxon>
        <taxon>Nematoda</taxon>
        <taxon>Chromadorea</taxon>
        <taxon>Rhabditida</taxon>
        <taxon>Tylenchina</taxon>
        <taxon>Tylenchomorpha</taxon>
        <taxon>Tylenchoidea</taxon>
        <taxon>Meloidogynidae</taxon>
        <taxon>Meloidogyninae</taxon>
        <taxon>Meloidogyne</taxon>
    </lineage>
</organism>
<dbReference type="PANTHER" id="PTHR12703:SF4">
    <property type="entry name" value="TRANSMEMBRANE PROTEIN 33"/>
    <property type="match status" value="1"/>
</dbReference>
<dbReference type="PANTHER" id="PTHR12703">
    <property type="entry name" value="TRANSMEMBRANE PROTEIN 33"/>
    <property type="match status" value="1"/>
</dbReference>
<feature type="transmembrane region" description="Helical" evidence="7">
    <location>
        <begin position="189"/>
        <end position="210"/>
    </location>
</feature>
<feature type="transmembrane region" description="Helical" evidence="7">
    <location>
        <begin position="292"/>
        <end position="313"/>
    </location>
</feature>
<keyword evidence="3 7" id="KW-0812">Transmembrane</keyword>
<dbReference type="GO" id="GO:0005783">
    <property type="term" value="C:endoplasmic reticulum"/>
    <property type="evidence" value="ECO:0007669"/>
    <property type="project" value="TreeGrafter"/>
</dbReference>
<dbReference type="EMBL" id="JABEBT010000092">
    <property type="protein sequence ID" value="KAF7632827.1"/>
    <property type="molecule type" value="Genomic_DNA"/>
</dbReference>
<dbReference type="InterPro" id="IPR005344">
    <property type="entry name" value="TMEM33/Pom33"/>
</dbReference>
<feature type="transmembrane region" description="Helical" evidence="7">
    <location>
        <begin position="118"/>
        <end position="144"/>
    </location>
</feature>
<dbReference type="Pfam" id="PF03661">
    <property type="entry name" value="TMEM33_Pom33"/>
    <property type="match status" value="1"/>
</dbReference>
<keyword evidence="9" id="KW-1185">Reference proteome</keyword>
<evidence type="ECO:0000313" key="8">
    <source>
        <dbReference type="EMBL" id="KAF7632827.1"/>
    </source>
</evidence>
<dbReference type="InterPro" id="IPR051645">
    <property type="entry name" value="PER33/POM33_regulator"/>
</dbReference>
<dbReference type="GO" id="GO:0071786">
    <property type="term" value="P:endoplasmic reticulum tubular network organization"/>
    <property type="evidence" value="ECO:0007669"/>
    <property type="project" value="TreeGrafter"/>
</dbReference>
<accession>A0A8S9ZHN6</accession>